<evidence type="ECO:0000313" key="1">
    <source>
        <dbReference type="EMBL" id="TPW29647.1"/>
    </source>
</evidence>
<dbReference type="RefSeq" id="WP_141166390.1">
    <property type="nucleotide sequence ID" value="NZ_VHLH01000010.1"/>
</dbReference>
<dbReference type="EMBL" id="VHLH01000010">
    <property type="protein sequence ID" value="TPW29647.1"/>
    <property type="molecule type" value="Genomic_DNA"/>
</dbReference>
<keyword evidence="2" id="KW-1185">Reference proteome</keyword>
<reference evidence="1 2" key="1">
    <citation type="submission" date="2019-06" db="EMBL/GenBank/DDBJ databases">
        <authorList>
            <person name="Li M."/>
        </authorList>
    </citation>
    <scope>NUCLEOTIDE SEQUENCE [LARGE SCALE GENOMIC DNA]</scope>
    <source>
        <strain evidence="1 2">BGMRC6574</strain>
    </source>
</reference>
<sequence>MRRRLRVGLLYSLSGTYALLSQGCRAGALAAIEAVNGDASLPIEIEAVERDPAGNIDRYAPLAEELLRGERVDHIVGCITSWSRKEVIPALEKTGGTLWYAAPYEGFEANDHVVYMHACPNQHILPLMRYAIPRFGVRAFLVGSNYIWGWETNRIARDLVHDAGGSVLGERHLALGDEDVGRIVEEIRQTRPSFVLNNFVGATSYAFLKAYAELGECDPWFASANCPVLSCNLTEAELGAIGRAGEGHIAAGPFFDTRPTGAGARRSSFMMAAESAIRVLAQTVVQGGGAGGALDLARGPFDTPFGRIAFDLQTRHAHLPVHIARIEDGRFTIVDGSCGLVAPDPYLSRYDPHTAFARTLRVVS</sequence>
<organism evidence="1 2">
    <name type="scientific">Pararhizobium mangrovi</name>
    <dbReference type="NCBI Taxonomy" id="2590452"/>
    <lineage>
        <taxon>Bacteria</taxon>
        <taxon>Pseudomonadati</taxon>
        <taxon>Pseudomonadota</taxon>
        <taxon>Alphaproteobacteria</taxon>
        <taxon>Hyphomicrobiales</taxon>
        <taxon>Rhizobiaceae</taxon>
        <taxon>Rhizobium/Agrobacterium group</taxon>
        <taxon>Pararhizobium</taxon>
    </lineage>
</organism>
<protein>
    <submittedName>
        <fullName evidence="1">N-acetylmuramoyl-L-alanine amidase</fullName>
    </submittedName>
</protein>
<dbReference type="Gene3D" id="3.40.50.2300">
    <property type="match status" value="2"/>
</dbReference>
<name>A0A506UD26_9HYPH</name>
<dbReference type="OrthoDB" id="9802022at2"/>
<dbReference type="SUPFAM" id="SSF53822">
    <property type="entry name" value="Periplasmic binding protein-like I"/>
    <property type="match status" value="1"/>
</dbReference>
<dbReference type="InterPro" id="IPR028082">
    <property type="entry name" value="Peripla_BP_I"/>
</dbReference>
<dbReference type="Pfam" id="PF13433">
    <property type="entry name" value="Peripla_BP_5"/>
    <property type="match status" value="1"/>
</dbReference>
<evidence type="ECO:0000313" key="2">
    <source>
        <dbReference type="Proteomes" id="UP000320314"/>
    </source>
</evidence>
<dbReference type="Proteomes" id="UP000320314">
    <property type="component" value="Unassembled WGS sequence"/>
</dbReference>
<dbReference type="PROSITE" id="PS51257">
    <property type="entry name" value="PROKAR_LIPOPROTEIN"/>
    <property type="match status" value="1"/>
</dbReference>
<accession>A0A506UD26</accession>
<comment type="caution">
    <text evidence="1">The sequence shown here is derived from an EMBL/GenBank/DDBJ whole genome shotgun (WGS) entry which is preliminary data.</text>
</comment>
<gene>
    <name evidence="1" type="ORF">FJU11_07360</name>
</gene>
<proteinExistence type="predicted"/>
<dbReference type="AlphaFoldDB" id="A0A506UD26"/>
<dbReference type="PANTHER" id="PTHR47628:SF1">
    <property type="entry name" value="ALIPHATIC AMIDASE EXPRESSION-REGULATING PROTEIN"/>
    <property type="match status" value="1"/>
</dbReference>
<dbReference type="PANTHER" id="PTHR47628">
    <property type="match status" value="1"/>
</dbReference>